<feature type="domain" description="ATPase AAA-type core" evidence="1">
    <location>
        <begin position="239"/>
        <end position="330"/>
    </location>
</feature>
<dbReference type="PANTHER" id="PTHR32182">
    <property type="entry name" value="DNA REPLICATION AND REPAIR PROTEIN RECF"/>
    <property type="match status" value="1"/>
</dbReference>
<comment type="caution">
    <text evidence="3">The sequence shown here is derived from an EMBL/GenBank/DDBJ whole genome shotgun (WGS) entry which is preliminary data.</text>
</comment>
<sequence length="434" mass="48658">MKIENLRIENFRRFESLEIDFHPELTVIIAQNGQGKTSLLDACSIALGTFVGAFDFGRSKHIEVKDARYKRLPNSVNNEQQFPVKVSATYTDPALKISRQLNGLKSRTTVKDAESLTHHGKQLGEKVRELEQATLPVMAYFGAGRLWITHKNASRKSVLSTSRTMGYEDCLSSASNFKQMQQWMMKATYAALQQREMGGYETYNLSSQLTAVKNTVDKILETAGWSNFHYSMSHEELAMQHEELGILPVSMLSDGVRAMVSLAADLSWRCVKLNPHLGVGAPLQTEGIVMLDEVDMHLHPEWQQTVIHSLRTAFPKVQFIVTTHSPQVLSTVPKECIRLIGNNAAGQTIASEPLAFSYGEPSGDILQSIMQVDPQPPVPEKKMLDELTSLVDQGEYKSPRADELLEELSARLNERHPQLGKIRRSIRRQEALNG</sequence>
<dbReference type="GO" id="GO:0000731">
    <property type="term" value="P:DNA synthesis involved in DNA repair"/>
    <property type="evidence" value="ECO:0007669"/>
    <property type="project" value="TreeGrafter"/>
</dbReference>
<evidence type="ECO:0000259" key="1">
    <source>
        <dbReference type="Pfam" id="PF13304"/>
    </source>
</evidence>
<dbReference type="PANTHER" id="PTHR32182:SF23">
    <property type="entry name" value="ATP BINDING PROTEIN"/>
    <property type="match status" value="1"/>
</dbReference>
<dbReference type="STRING" id="966.BTA35_0209925"/>
<dbReference type="InterPro" id="IPR038729">
    <property type="entry name" value="Rad50/SbcC_AAA"/>
</dbReference>
<organism evidence="3 4">
    <name type="scientific">Oceanospirillum linum</name>
    <dbReference type="NCBI Taxonomy" id="966"/>
    <lineage>
        <taxon>Bacteria</taxon>
        <taxon>Pseudomonadati</taxon>
        <taxon>Pseudomonadota</taxon>
        <taxon>Gammaproteobacteria</taxon>
        <taxon>Oceanospirillales</taxon>
        <taxon>Oceanospirillaceae</taxon>
        <taxon>Oceanospirillum</taxon>
    </lineage>
</organism>
<reference evidence="3" key="1">
    <citation type="submission" date="2017-02" db="EMBL/GenBank/DDBJ databases">
        <title>Draft Genome Sequence of the Salt Water Bacterium Oceanospirillum linum ATCC 11336.</title>
        <authorList>
            <person name="Trachtenberg A.M."/>
            <person name="Carney J.G."/>
            <person name="Linnane J.D."/>
            <person name="Rheaume B.A."/>
            <person name="Pitts N.L."/>
            <person name="Mykles D.L."/>
            <person name="Maclea K.S."/>
        </authorList>
    </citation>
    <scope>NUCLEOTIDE SEQUENCE [LARGE SCALE GENOMIC DNA]</scope>
    <source>
        <strain evidence="3">ATCC 11336</strain>
    </source>
</reference>
<feature type="domain" description="Rad50/SbcC-type AAA" evidence="2">
    <location>
        <begin position="6"/>
        <end position="219"/>
    </location>
</feature>
<dbReference type="RefSeq" id="WP_078319785.1">
    <property type="nucleotide sequence ID" value="NZ_FXTS01000003.1"/>
</dbReference>
<dbReference type="InterPro" id="IPR027417">
    <property type="entry name" value="P-loop_NTPase"/>
</dbReference>
<keyword evidence="3" id="KW-0067">ATP-binding</keyword>
<name>A0A1T1HCI6_OCELI</name>
<dbReference type="GO" id="GO:0005524">
    <property type="term" value="F:ATP binding"/>
    <property type="evidence" value="ECO:0007669"/>
    <property type="project" value="UniProtKB-KW"/>
</dbReference>
<dbReference type="Proteomes" id="UP000190064">
    <property type="component" value="Unassembled WGS sequence"/>
</dbReference>
<dbReference type="EMBL" id="MTSD02000003">
    <property type="protein sequence ID" value="OOV87427.1"/>
    <property type="molecule type" value="Genomic_DNA"/>
</dbReference>
<dbReference type="Pfam" id="PF13304">
    <property type="entry name" value="AAA_21"/>
    <property type="match status" value="1"/>
</dbReference>
<keyword evidence="3" id="KW-0547">Nucleotide-binding</keyword>
<evidence type="ECO:0000259" key="2">
    <source>
        <dbReference type="Pfam" id="PF13476"/>
    </source>
</evidence>
<dbReference type="Gene3D" id="3.40.50.300">
    <property type="entry name" value="P-loop containing nucleotide triphosphate hydrolases"/>
    <property type="match status" value="1"/>
</dbReference>
<dbReference type="InterPro" id="IPR003959">
    <property type="entry name" value="ATPase_AAA_core"/>
</dbReference>
<evidence type="ECO:0000313" key="4">
    <source>
        <dbReference type="Proteomes" id="UP000190064"/>
    </source>
</evidence>
<accession>A0A1T1HCI6</accession>
<keyword evidence="4" id="KW-1185">Reference proteome</keyword>
<proteinExistence type="predicted"/>
<protein>
    <submittedName>
        <fullName evidence="3">ATP-binding protein</fullName>
    </submittedName>
</protein>
<dbReference type="GO" id="GO:0016887">
    <property type="term" value="F:ATP hydrolysis activity"/>
    <property type="evidence" value="ECO:0007669"/>
    <property type="project" value="InterPro"/>
</dbReference>
<dbReference type="SUPFAM" id="SSF52540">
    <property type="entry name" value="P-loop containing nucleoside triphosphate hydrolases"/>
    <property type="match status" value="1"/>
</dbReference>
<dbReference type="AlphaFoldDB" id="A0A1T1HCI6"/>
<dbReference type="Pfam" id="PF13476">
    <property type="entry name" value="AAA_23"/>
    <property type="match status" value="1"/>
</dbReference>
<evidence type="ECO:0000313" key="3">
    <source>
        <dbReference type="EMBL" id="OOV87427.1"/>
    </source>
</evidence>
<gene>
    <name evidence="3" type="ORF">BTA35_0209925</name>
</gene>
<dbReference type="GO" id="GO:0006302">
    <property type="term" value="P:double-strand break repair"/>
    <property type="evidence" value="ECO:0007669"/>
    <property type="project" value="InterPro"/>
</dbReference>